<dbReference type="SMART" id="SM00538">
    <property type="entry name" value="POP4"/>
    <property type="match status" value="1"/>
</dbReference>
<evidence type="ECO:0000256" key="7">
    <source>
        <dbReference type="ARBA" id="ARBA00022722"/>
    </source>
</evidence>
<dbReference type="InterPro" id="IPR023538">
    <property type="entry name" value="RNP1"/>
</dbReference>
<comment type="caution">
    <text evidence="12">The sequence shown here is derived from an EMBL/GenBank/DDBJ whole genome shotgun (WGS) entry which is preliminary data.</text>
</comment>
<dbReference type="GO" id="GO:0000172">
    <property type="term" value="C:ribonuclease MRP complex"/>
    <property type="evidence" value="ECO:0007669"/>
    <property type="project" value="InterPro"/>
</dbReference>
<evidence type="ECO:0000256" key="8">
    <source>
        <dbReference type="ARBA" id="ARBA00022759"/>
    </source>
</evidence>
<evidence type="ECO:0000313" key="13">
    <source>
        <dbReference type="Proteomes" id="UP001286313"/>
    </source>
</evidence>
<dbReference type="GO" id="GO:0030677">
    <property type="term" value="C:ribonuclease P complex"/>
    <property type="evidence" value="ECO:0007669"/>
    <property type="project" value="InterPro"/>
</dbReference>
<evidence type="ECO:0000256" key="10">
    <source>
        <dbReference type="ARBA" id="ARBA00046486"/>
    </source>
</evidence>
<dbReference type="GO" id="GO:0016787">
    <property type="term" value="F:hydrolase activity"/>
    <property type="evidence" value="ECO:0007669"/>
    <property type="project" value="UniProtKB-KW"/>
</dbReference>
<dbReference type="GO" id="GO:0006364">
    <property type="term" value="P:rRNA processing"/>
    <property type="evidence" value="ECO:0007669"/>
    <property type="project" value="TreeGrafter"/>
</dbReference>
<keyword evidence="5" id="KW-0963">Cytoplasm</keyword>
<evidence type="ECO:0000256" key="6">
    <source>
        <dbReference type="ARBA" id="ARBA00022694"/>
    </source>
</evidence>
<evidence type="ECO:0000256" key="5">
    <source>
        <dbReference type="ARBA" id="ARBA00022490"/>
    </source>
</evidence>
<feature type="region of interest" description="Disordered" evidence="11">
    <location>
        <begin position="19"/>
        <end position="44"/>
    </location>
</feature>
<evidence type="ECO:0000256" key="2">
    <source>
        <dbReference type="ARBA" id="ARBA00004123"/>
    </source>
</evidence>
<accession>A0AAE1KKR9</accession>
<dbReference type="GO" id="GO:0004519">
    <property type="term" value="F:endonuclease activity"/>
    <property type="evidence" value="ECO:0007669"/>
    <property type="project" value="UniProtKB-KW"/>
</dbReference>
<dbReference type="PANTHER" id="PTHR13348">
    <property type="entry name" value="RIBONUCLEASE P SUBUNIT P29"/>
    <property type="match status" value="1"/>
</dbReference>
<sequence length="258" mass="29414">MEVKTSHIYNELPDIVTERSGDIIGLPPTQHPPPPPPGDPDATCPKHQLRAFLEKLVPSSDKDEVVDQVRKGFLLREKQPRIRPHKSLRKPKNTHQAPNRGRKRLTGRERRALGLNTVDRANKSFAHFAPINDIWRDYARTLLGISHFRQGGWKAGDRDTRTETVQNRVRKMDYFGCLVRVSASRCSEFVGVTGIVLRETKNTMVVVCPDDRVKTIPKLHSEFSFVVDGVGFTILGNHLHQRPADRAKHNFKKHSLYL</sequence>
<protein>
    <recommendedName>
        <fullName evidence="4">Ribonuclease P protein subunit p29</fullName>
    </recommendedName>
</protein>
<name>A0AAE1KKR9_PETCI</name>
<dbReference type="EMBL" id="JAWQEG010001606">
    <property type="protein sequence ID" value="KAK3877986.1"/>
    <property type="molecule type" value="Genomic_DNA"/>
</dbReference>
<organism evidence="12 13">
    <name type="scientific">Petrolisthes cinctipes</name>
    <name type="common">Flat porcelain crab</name>
    <dbReference type="NCBI Taxonomy" id="88211"/>
    <lineage>
        <taxon>Eukaryota</taxon>
        <taxon>Metazoa</taxon>
        <taxon>Ecdysozoa</taxon>
        <taxon>Arthropoda</taxon>
        <taxon>Crustacea</taxon>
        <taxon>Multicrustacea</taxon>
        <taxon>Malacostraca</taxon>
        <taxon>Eumalacostraca</taxon>
        <taxon>Eucarida</taxon>
        <taxon>Decapoda</taxon>
        <taxon>Pleocyemata</taxon>
        <taxon>Anomura</taxon>
        <taxon>Galatheoidea</taxon>
        <taxon>Porcellanidae</taxon>
        <taxon>Petrolisthes</taxon>
    </lineage>
</organism>
<feature type="region of interest" description="Disordered" evidence="11">
    <location>
        <begin position="78"/>
        <end position="108"/>
    </location>
</feature>
<evidence type="ECO:0000256" key="9">
    <source>
        <dbReference type="ARBA" id="ARBA00022801"/>
    </source>
</evidence>
<dbReference type="InterPro" id="IPR002730">
    <property type="entry name" value="Rpp29/RNP1"/>
</dbReference>
<dbReference type="SUPFAM" id="SSF101744">
    <property type="entry name" value="Rof/RNase P subunit-like"/>
    <property type="match status" value="1"/>
</dbReference>
<keyword evidence="7" id="KW-0540">Nuclease</keyword>
<gene>
    <name evidence="12" type="ORF">Pcinc_017348</name>
</gene>
<keyword evidence="8" id="KW-0255">Endonuclease</keyword>
<keyword evidence="6" id="KW-0819">tRNA processing</keyword>
<dbReference type="InterPro" id="IPR016848">
    <property type="entry name" value="RNase_P/MRP_Rpp29-subunit"/>
</dbReference>
<dbReference type="PANTHER" id="PTHR13348:SF0">
    <property type="entry name" value="RIBONUCLEASE P PROTEIN SUBUNIT P29"/>
    <property type="match status" value="1"/>
</dbReference>
<feature type="compositionally biased region" description="Pro residues" evidence="11">
    <location>
        <begin position="29"/>
        <end position="39"/>
    </location>
</feature>
<comment type="subunit">
    <text evidence="10">Component of nuclear RNase P and RNase MRP ribonucleoproteins. RNase P consists of a catalytic RNA moiety and 10 different protein chains; POP1, POP4, POP5, POP7, RPP14, RPP21, RPP25, RPP30, RPP38 and RPP40. Within the RNase P complex, POP1, POP7 and RPP25 form the 'finger' subcomplex, POP5, RPP14, RPP40 and homodimeric RPP30 form the 'palm' subcomplex, and RPP21, POP4 and RPP38 form the 'wrist' subcomplex. All subunits of the RNase P complex interact with the catalytic RNA. Several subunits of RNase P are also part of the RNase MRP complex. RNase MRP consists of a catalytic RNA moiety and about 8 protein subunits; POP1, POP7, RPP25, RPP30, RPP38, RPP40 and possibly also POP4 and POP5.</text>
</comment>
<dbReference type="GO" id="GO:0033204">
    <property type="term" value="F:ribonuclease P RNA binding"/>
    <property type="evidence" value="ECO:0007669"/>
    <property type="project" value="InterPro"/>
</dbReference>
<dbReference type="InterPro" id="IPR023534">
    <property type="entry name" value="Rof/RNase_P-like"/>
</dbReference>
<feature type="compositionally biased region" description="Basic residues" evidence="11">
    <location>
        <begin position="81"/>
        <end position="93"/>
    </location>
</feature>
<evidence type="ECO:0000256" key="4">
    <source>
        <dbReference type="ARBA" id="ARBA00016225"/>
    </source>
</evidence>
<dbReference type="HAMAP" id="MF_00754">
    <property type="entry name" value="RNase_P_1"/>
    <property type="match status" value="1"/>
</dbReference>
<reference evidence="12" key="1">
    <citation type="submission" date="2023-10" db="EMBL/GenBank/DDBJ databases">
        <title>Genome assemblies of two species of porcelain crab, Petrolisthes cinctipes and Petrolisthes manimaculis (Anomura: Porcellanidae).</title>
        <authorList>
            <person name="Angst P."/>
        </authorList>
    </citation>
    <scope>NUCLEOTIDE SEQUENCE</scope>
    <source>
        <strain evidence="12">PB745_01</strain>
        <tissue evidence="12">Gill</tissue>
    </source>
</reference>
<comment type="similarity">
    <text evidence="3">Belongs to the eukaryotic/archaeal RNase P protein component 1 family.</text>
</comment>
<dbReference type="GO" id="GO:0005634">
    <property type="term" value="C:nucleus"/>
    <property type="evidence" value="ECO:0007669"/>
    <property type="project" value="UniProtKB-SubCell"/>
</dbReference>
<dbReference type="Gene3D" id="2.30.30.210">
    <property type="entry name" value="Ribonuclease P/MRP, subunit p29"/>
    <property type="match status" value="1"/>
</dbReference>
<evidence type="ECO:0000313" key="12">
    <source>
        <dbReference type="EMBL" id="KAK3877986.1"/>
    </source>
</evidence>
<keyword evidence="13" id="KW-1185">Reference proteome</keyword>
<dbReference type="InterPro" id="IPR036980">
    <property type="entry name" value="RNase_P/MRP_Rpp29_sf"/>
</dbReference>
<comment type="subcellular location">
    <subcellularLocation>
        <location evidence="2">Nucleus</location>
    </subcellularLocation>
</comment>
<evidence type="ECO:0000256" key="1">
    <source>
        <dbReference type="ARBA" id="ARBA00002435"/>
    </source>
</evidence>
<proteinExistence type="inferred from homology"/>
<keyword evidence="9" id="KW-0378">Hydrolase</keyword>
<dbReference type="Pfam" id="PF01868">
    <property type="entry name" value="RNase_P-MRP_p29"/>
    <property type="match status" value="1"/>
</dbReference>
<dbReference type="Proteomes" id="UP001286313">
    <property type="component" value="Unassembled WGS sequence"/>
</dbReference>
<comment type="function">
    <text evidence="1">Component of ribonuclease P, a ribonucleoprotein complex that generates mature tRNA molecules by cleaving their 5'-ends.</text>
</comment>
<evidence type="ECO:0000256" key="3">
    <source>
        <dbReference type="ARBA" id="ARBA00006181"/>
    </source>
</evidence>
<evidence type="ECO:0000256" key="11">
    <source>
        <dbReference type="SAM" id="MobiDB-lite"/>
    </source>
</evidence>
<dbReference type="AlphaFoldDB" id="A0AAE1KKR9"/>
<dbReference type="GO" id="GO:0001682">
    <property type="term" value="P:tRNA 5'-leader removal"/>
    <property type="evidence" value="ECO:0007669"/>
    <property type="project" value="InterPro"/>
</dbReference>